<comment type="caution">
    <text evidence="2">The sequence shown here is derived from an EMBL/GenBank/DDBJ whole genome shotgun (WGS) entry which is preliminary data.</text>
</comment>
<evidence type="ECO:0000313" key="3">
    <source>
        <dbReference type="Proteomes" id="UP000235392"/>
    </source>
</evidence>
<organism evidence="2 3">
    <name type="scientific">Puccinia coronata f. sp. avenae</name>
    <dbReference type="NCBI Taxonomy" id="200324"/>
    <lineage>
        <taxon>Eukaryota</taxon>
        <taxon>Fungi</taxon>
        <taxon>Dikarya</taxon>
        <taxon>Basidiomycota</taxon>
        <taxon>Pucciniomycotina</taxon>
        <taxon>Pucciniomycetes</taxon>
        <taxon>Pucciniales</taxon>
        <taxon>Pucciniaceae</taxon>
        <taxon>Puccinia</taxon>
    </lineage>
</organism>
<proteinExistence type="predicted"/>
<feature type="compositionally biased region" description="Pro residues" evidence="1">
    <location>
        <begin position="1"/>
        <end position="20"/>
    </location>
</feature>
<accession>A0A2N5UV47</accession>
<sequence>MSDLPPDPPETRNSPPPNPPLGGKVTHEKGGLRGPDLCQVSAKPDWTLRSAEVPSFMGSAAFRQRRGATSGLAWDLRGTPVGALLGSPS</sequence>
<dbReference type="Proteomes" id="UP000235392">
    <property type="component" value="Unassembled WGS sequence"/>
</dbReference>
<evidence type="ECO:0000256" key="1">
    <source>
        <dbReference type="SAM" id="MobiDB-lite"/>
    </source>
</evidence>
<feature type="region of interest" description="Disordered" evidence="1">
    <location>
        <begin position="1"/>
        <end position="36"/>
    </location>
</feature>
<protein>
    <submittedName>
        <fullName evidence="2">Uncharacterized protein</fullName>
    </submittedName>
</protein>
<dbReference type="AlphaFoldDB" id="A0A2N5UV47"/>
<reference evidence="2 3" key="1">
    <citation type="submission" date="2017-11" db="EMBL/GenBank/DDBJ databases">
        <title>De novo assembly and phasing of dikaryotic genomes from two isolates of Puccinia coronata f. sp. avenae, the causal agent of oat crown rust.</title>
        <authorList>
            <person name="Miller M.E."/>
            <person name="Zhang Y."/>
            <person name="Omidvar V."/>
            <person name="Sperschneider J."/>
            <person name="Schwessinger B."/>
            <person name="Raley C."/>
            <person name="Palmer J.M."/>
            <person name="Garnica D."/>
            <person name="Upadhyaya N."/>
            <person name="Rathjen J."/>
            <person name="Taylor J.M."/>
            <person name="Park R.F."/>
            <person name="Dodds P.N."/>
            <person name="Hirsch C.D."/>
            <person name="Kianian S.F."/>
            <person name="Figueroa M."/>
        </authorList>
    </citation>
    <scope>NUCLEOTIDE SEQUENCE [LARGE SCALE GENOMIC DNA]</scope>
    <source>
        <strain evidence="2">12SD80</strain>
    </source>
</reference>
<dbReference type="EMBL" id="PGCI01000088">
    <property type="protein sequence ID" value="PLW41527.1"/>
    <property type="molecule type" value="Genomic_DNA"/>
</dbReference>
<name>A0A2N5UV47_9BASI</name>
<gene>
    <name evidence="2" type="ORF">PCASD_09959</name>
</gene>
<evidence type="ECO:0000313" key="2">
    <source>
        <dbReference type="EMBL" id="PLW41527.1"/>
    </source>
</evidence>